<dbReference type="InterPro" id="IPR015943">
    <property type="entry name" value="WD40/YVTN_repeat-like_dom_sf"/>
</dbReference>
<evidence type="ECO:0000313" key="12">
    <source>
        <dbReference type="EMBL" id="PKI84281.1"/>
    </source>
</evidence>
<dbReference type="OrthoDB" id="273771at2759"/>
<dbReference type="PANTHER" id="PTHR46027:SF1">
    <property type="entry name" value="PEROXISOMAL TARGETING SIGNAL 2 RECEPTOR"/>
    <property type="match status" value="1"/>
</dbReference>
<accession>A0A2N1JCI6</accession>
<dbReference type="Gene3D" id="2.130.10.10">
    <property type="entry name" value="YVTN repeat-like/Quinoprotein amine dehydrogenase"/>
    <property type="match status" value="1"/>
</dbReference>
<dbReference type="InterPro" id="IPR001680">
    <property type="entry name" value="WD40_rpt"/>
</dbReference>
<dbReference type="GO" id="GO:0005782">
    <property type="term" value="C:peroxisomal matrix"/>
    <property type="evidence" value="ECO:0007669"/>
    <property type="project" value="UniProtKB-SubCell"/>
</dbReference>
<evidence type="ECO:0000256" key="4">
    <source>
        <dbReference type="ARBA" id="ARBA00022490"/>
    </source>
</evidence>
<dbReference type="GO" id="GO:0005053">
    <property type="term" value="F:peroxisome matrix targeting signal-2 binding"/>
    <property type="evidence" value="ECO:0007669"/>
    <property type="project" value="InterPro"/>
</dbReference>
<dbReference type="SUPFAM" id="SSF50978">
    <property type="entry name" value="WD40 repeat-like"/>
    <property type="match status" value="1"/>
</dbReference>
<keyword evidence="5 11" id="KW-0853">WD repeat</keyword>
<proteinExistence type="inferred from homology"/>
<dbReference type="InterPro" id="IPR020472">
    <property type="entry name" value="WD40_PAC1"/>
</dbReference>
<evidence type="ECO:0000256" key="9">
    <source>
        <dbReference type="ARBA" id="ARBA00024017"/>
    </source>
</evidence>
<comment type="similarity">
    <text evidence="9">Belongs to the WD repeat peroxin-7 family.</text>
</comment>
<dbReference type="PRINTS" id="PR00320">
    <property type="entry name" value="GPROTEINBRPT"/>
</dbReference>
<evidence type="ECO:0000256" key="6">
    <source>
        <dbReference type="ARBA" id="ARBA00022737"/>
    </source>
</evidence>
<keyword evidence="3" id="KW-0813">Transport</keyword>
<protein>
    <recommendedName>
        <fullName evidence="10">Peroxin-7</fullName>
    </recommendedName>
</protein>
<dbReference type="InterPro" id="IPR044536">
    <property type="entry name" value="PEX7"/>
</dbReference>
<dbReference type="EMBL" id="KZ454989">
    <property type="protein sequence ID" value="PKI84281.1"/>
    <property type="molecule type" value="Genomic_DNA"/>
</dbReference>
<feature type="repeat" description="WD" evidence="11">
    <location>
        <begin position="233"/>
        <end position="275"/>
    </location>
</feature>
<evidence type="ECO:0000256" key="2">
    <source>
        <dbReference type="ARBA" id="ARBA00004514"/>
    </source>
</evidence>
<dbReference type="PROSITE" id="PS00678">
    <property type="entry name" value="WD_REPEATS_1"/>
    <property type="match status" value="2"/>
</dbReference>
<dbReference type="InterPro" id="IPR036322">
    <property type="entry name" value="WD40_repeat_dom_sf"/>
</dbReference>
<keyword evidence="6" id="KW-0677">Repeat</keyword>
<dbReference type="PANTHER" id="PTHR46027">
    <property type="entry name" value="PEROXISOMAL TARGETING SIGNAL 2 RECEPTOR"/>
    <property type="match status" value="1"/>
</dbReference>
<dbReference type="AlphaFoldDB" id="A0A2N1JCI6"/>
<keyword evidence="7" id="KW-0653">Protein transport</keyword>
<organism evidence="12 13">
    <name type="scientific">Malassezia vespertilionis</name>
    <dbReference type="NCBI Taxonomy" id="2020962"/>
    <lineage>
        <taxon>Eukaryota</taxon>
        <taxon>Fungi</taxon>
        <taxon>Dikarya</taxon>
        <taxon>Basidiomycota</taxon>
        <taxon>Ustilaginomycotina</taxon>
        <taxon>Malasseziomycetes</taxon>
        <taxon>Malasseziales</taxon>
        <taxon>Malasseziaceae</taxon>
        <taxon>Malassezia</taxon>
    </lineage>
</organism>
<dbReference type="STRING" id="2020962.A0A2N1JCI6"/>
<dbReference type="GO" id="GO:0016558">
    <property type="term" value="P:protein import into peroxisome matrix"/>
    <property type="evidence" value="ECO:0007669"/>
    <property type="project" value="InterPro"/>
</dbReference>
<dbReference type="PROSITE" id="PS50082">
    <property type="entry name" value="WD_REPEATS_2"/>
    <property type="match status" value="2"/>
</dbReference>
<evidence type="ECO:0000256" key="7">
    <source>
        <dbReference type="ARBA" id="ARBA00022927"/>
    </source>
</evidence>
<feature type="repeat" description="WD" evidence="11">
    <location>
        <begin position="206"/>
        <end position="219"/>
    </location>
</feature>
<evidence type="ECO:0000313" key="13">
    <source>
        <dbReference type="Proteomes" id="UP000232875"/>
    </source>
</evidence>
<comment type="subcellular location">
    <subcellularLocation>
        <location evidence="2">Cytoplasm</location>
        <location evidence="2">Cytosol</location>
    </subcellularLocation>
    <subcellularLocation>
        <location evidence="1">Peroxisome matrix</location>
    </subcellularLocation>
</comment>
<evidence type="ECO:0000256" key="10">
    <source>
        <dbReference type="ARBA" id="ARBA00032565"/>
    </source>
</evidence>
<dbReference type="Proteomes" id="UP000232875">
    <property type="component" value="Unassembled WGS sequence"/>
</dbReference>
<reference evidence="12 13" key="1">
    <citation type="submission" date="2017-10" db="EMBL/GenBank/DDBJ databases">
        <title>A novel species of cold-tolerant Malassezia isolated from bats.</title>
        <authorList>
            <person name="Lorch J.M."/>
            <person name="Palmer J.M."/>
            <person name="Vanderwolf K.J."/>
            <person name="Schmidt K.Z."/>
            <person name="Verant M.L."/>
            <person name="Weller T.J."/>
            <person name="Blehert D.S."/>
        </authorList>
    </citation>
    <scope>NUCLEOTIDE SEQUENCE [LARGE SCALE GENOMIC DNA]</scope>
    <source>
        <strain evidence="12 13">NWHC:44797-103</strain>
    </source>
</reference>
<gene>
    <name evidence="12" type="primary">PEX7</name>
    <name evidence="12" type="ORF">MVES_001850</name>
</gene>
<evidence type="ECO:0000256" key="3">
    <source>
        <dbReference type="ARBA" id="ARBA00022448"/>
    </source>
</evidence>
<evidence type="ECO:0000256" key="5">
    <source>
        <dbReference type="ARBA" id="ARBA00022574"/>
    </source>
</evidence>
<dbReference type="PROSITE" id="PS50294">
    <property type="entry name" value="WD_REPEATS_REGION"/>
    <property type="match status" value="1"/>
</dbReference>
<evidence type="ECO:0000256" key="11">
    <source>
        <dbReference type="PROSITE-ProRule" id="PRU00221"/>
    </source>
</evidence>
<dbReference type="GO" id="GO:0005829">
    <property type="term" value="C:cytosol"/>
    <property type="evidence" value="ECO:0007669"/>
    <property type="project" value="UniProtKB-SubCell"/>
</dbReference>
<dbReference type="InterPro" id="IPR019775">
    <property type="entry name" value="WD40_repeat_CS"/>
</dbReference>
<evidence type="ECO:0000256" key="8">
    <source>
        <dbReference type="ARBA" id="ARBA00023140"/>
    </source>
</evidence>
<keyword evidence="4" id="KW-0963">Cytoplasm</keyword>
<sequence>MAALRFETPGFAGYNVAWSPFLPDRFAVAGAANYGLVGNGRLSLLTLSSMQAKTFDTQDGMFDVAWSELHENQIASACGDGSIKLWDVTLHDHPIRNWAEHSREVFSLDWNNIQKELFASSSWDGTWNPDRPSSIMTIPAHGGCVYKCKWSPHHPALLATASGDGSAHIVDLRAAGGSGSAKHVLSMSVGGEVLSLDWNKYRQMTLATGSTDRTIKIWDGRGNAASMAERAVVVGHNYAVRDVAWSPHEAGMLASASYDMSVRIWNVDEAVATGQVPMLNTPKKVYPMHKEFASGVAWSLFQPGMLASTSWDMETHVWHALS</sequence>
<name>A0A2N1JCI6_9BASI</name>
<dbReference type="SMART" id="SM00320">
    <property type="entry name" value="WD40"/>
    <property type="match status" value="6"/>
</dbReference>
<keyword evidence="13" id="KW-1185">Reference proteome</keyword>
<dbReference type="Pfam" id="PF00400">
    <property type="entry name" value="WD40"/>
    <property type="match status" value="5"/>
</dbReference>
<evidence type="ECO:0000256" key="1">
    <source>
        <dbReference type="ARBA" id="ARBA00004253"/>
    </source>
</evidence>
<keyword evidence="8" id="KW-0576">Peroxisome</keyword>